<dbReference type="InterPro" id="IPR010998">
    <property type="entry name" value="Integrase_recombinase_N"/>
</dbReference>
<gene>
    <name evidence="8" type="ordered locus">Rru_A3316</name>
</gene>
<dbReference type="Pfam" id="PF00589">
    <property type="entry name" value="Phage_integrase"/>
    <property type="match status" value="1"/>
</dbReference>
<proteinExistence type="inferred from homology"/>
<dbReference type="PANTHER" id="PTHR30349:SF41">
    <property type="entry name" value="INTEGRASE_RECOMBINASE PROTEIN MJ0367-RELATED"/>
    <property type="match status" value="1"/>
</dbReference>
<dbReference type="GO" id="GO:0015074">
    <property type="term" value="P:DNA integration"/>
    <property type="evidence" value="ECO:0007669"/>
    <property type="project" value="UniProtKB-KW"/>
</dbReference>
<keyword evidence="9" id="KW-1185">Reference proteome</keyword>
<dbReference type="PANTHER" id="PTHR30349">
    <property type="entry name" value="PHAGE INTEGRASE-RELATED"/>
    <property type="match status" value="1"/>
</dbReference>
<dbReference type="InterPro" id="IPR050090">
    <property type="entry name" value="Tyrosine_recombinase_XerCD"/>
</dbReference>
<dbReference type="SUPFAM" id="SSF56349">
    <property type="entry name" value="DNA breaking-rejoining enzymes"/>
    <property type="match status" value="1"/>
</dbReference>
<dbReference type="HOGENOM" id="CLU_022238_3_0_5"/>
<dbReference type="Proteomes" id="UP000001929">
    <property type="component" value="Chromosome"/>
</dbReference>
<dbReference type="Gene3D" id="1.10.150.130">
    <property type="match status" value="1"/>
</dbReference>
<dbReference type="PROSITE" id="PS51900">
    <property type="entry name" value="CB"/>
    <property type="match status" value="1"/>
</dbReference>
<dbReference type="KEGG" id="rru:Rru_A3316"/>
<evidence type="ECO:0000256" key="2">
    <source>
        <dbReference type="ARBA" id="ARBA00022908"/>
    </source>
</evidence>
<dbReference type="GO" id="GO:0003677">
    <property type="term" value="F:DNA binding"/>
    <property type="evidence" value="ECO:0007669"/>
    <property type="project" value="UniProtKB-UniRule"/>
</dbReference>
<feature type="domain" description="Tyr recombinase" evidence="6">
    <location>
        <begin position="348"/>
        <end position="551"/>
    </location>
</feature>
<evidence type="ECO:0000256" key="5">
    <source>
        <dbReference type="PROSITE-ProRule" id="PRU01248"/>
    </source>
</evidence>
<keyword evidence="4" id="KW-0233">DNA recombination</keyword>
<keyword evidence="3 5" id="KW-0238">DNA-binding</keyword>
<evidence type="ECO:0000259" key="7">
    <source>
        <dbReference type="PROSITE" id="PS51900"/>
    </source>
</evidence>
<dbReference type="AlphaFoldDB" id="Q2RP35"/>
<comment type="similarity">
    <text evidence="1">Belongs to the 'phage' integrase family.</text>
</comment>
<dbReference type="PROSITE" id="PS51898">
    <property type="entry name" value="TYR_RECOMBINASE"/>
    <property type="match status" value="1"/>
</dbReference>
<evidence type="ECO:0000256" key="3">
    <source>
        <dbReference type="ARBA" id="ARBA00023125"/>
    </source>
</evidence>
<dbReference type="InterPro" id="IPR044068">
    <property type="entry name" value="CB"/>
</dbReference>
<evidence type="ECO:0000313" key="9">
    <source>
        <dbReference type="Proteomes" id="UP000001929"/>
    </source>
</evidence>
<dbReference type="Pfam" id="PF20172">
    <property type="entry name" value="DUF6538"/>
    <property type="match status" value="1"/>
</dbReference>
<protein>
    <submittedName>
        <fullName evidence="8">Phage integrase</fullName>
    </submittedName>
</protein>
<dbReference type="eggNOG" id="COG0582">
    <property type="taxonomic scope" value="Bacteria"/>
</dbReference>
<dbReference type="PhylomeDB" id="Q2RP35"/>
<accession>Q2RP35</accession>
<dbReference type="GO" id="GO:0006310">
    <property type="term" value="P:DNA recombination"/>
    <property type="evidence" value="ECO:0007669"/>
    <property type="project" value="UniProtKB-KW"/>
</dbReference>
<dbReference type="EnsemblBacteria" id="ABC24110">
    <property type="protein sequence ID" value="ABC24110"/>
    <property type="gene ID" value="Rru_A3316"/>
</dbReference>
<name>Q2RP35_RHORT</name>
<dbReference type="PATRIC" id="fig|269796.9.peg.3429"/>
<evidence type="ECO:0000256" key="1">
    <source>
        <dbReference type="ARBA" id="ARBA00008857"/>
    </source>
</evidence>
<dbReference type="STRING" id="269796.Rru_A3316"/>
<dbReference type="InterPro" id="IPR046668">
    <property type="entry name" value="DUF6538"/>
</dbReference>
<feature type="domain" description="Core-binding (CB)" evidence="7">
    <location>
        <begin position="248"/>
        <end position="327"/>
    </location>
</feature>
<dbReference type="InterPro" id="IPR011010">
    <property type="entry name" value="DNA_brk_join_enz"/>
</dbReference>
<organism evidence="8 9">
    <name type="scientific">Rhodospirillum rubrum (strain ATCC 11170 / ATH 1.1.1 / DSM 467 / LMG 4362 / NCIMB 8255 / S1)</name>
    <dbReference type="NCBI Taxonomy" id="269796"/>
    <lineage>
        <taxon>Bacteria</taxon>
        <taxon>Pseudomonadati</taxon>
        <taxon>Pseudomonadota</taxon>
        <taxon>Alphaproteobacteria</taxon>
        <taxon>Rhodospirillales</taxon>
        <taxon>Rhodospirillaceae</taxon>
        <taxon>Rhodospirillum</taxon>
    </lineage>
</organism>
<dbReference type="EMBL" id="CP000230">
    <property type="protein sequence ID" value="ABC24110.1"/>
    <property type="molecule type" value="Genomic_DNA"/>
</dbReference>
<evidence type="ECO:0000256" key="4">
    <source>
        <dbReference type="ARBA" id="ARBA00023172"/>
    </source>
</evidence>
<sequence>MCYTGDMEDVKHPRLTRRGRIYWFRAKVPADLRSHYAPKTEIIYSLKTSDPREALVRVRIASVKADQEFEVARRIPKEEVRTSLSDDEAERLVAIYYQVRLEEDEEIRIGGKQEADLYLGVKAQLEALGIGHANYTNEEAVAEYGLSQREYQKNQETLEFMEPLYREALSTGNTEIIHDELDDILEANSIKLDRTSSQYRKLAFSILKATVKVLDVEKRRNSGEPIDTPPEPPPLFKPAVTAVPANSLRLSEVFERWKVERKPAKRSLMEWDTAIRRFTALYGDKPVESITKAEVVEFKDSLLQQGKAAATVLKQVGAIKSTLQYAVDNGKLSVNPATGVKVAGKRASEVRRLPYDAEDLKAIFSSPVFTCGDRPLAGSGEASFWLPLLALFTGARLNEIGQILVSDVRELDGIHYLDLNTEGEGKSLKNEGSRRKVPLHPEIIRLGFLDYVRKQGESLGSDSRVFDKLEPNSNGVLTANFSKWWGRYARENGIAKGQKVFHSFRHSFKDACRESSLPQDIHDALTGHSPNNVGGRYGQGFTVRRLGEEMAKLSYPGLDLSGLMKP</sequence>
<dbReference type="InterPro" id="IPR013762">
    <property type="entry name" value="Integrase-like_cat_sf"/>
</dbReference>
<dbReference type="InterPro" id="IPR002104">
    <property type="entry name" value="Integrase_catalytic"/>
</dbReference>
<keyword evidence="2" id="KW-0229">DNA integration</keyword>
<evidence type="ECO:0000259" key="6">
    <source>
        <dbReference type="PROSITE" id="PS51898"/>
    </source>
</evidence>
<dbReference type="Gene3D" id="1.10.443.10">
    <property type="entry name" value="Intergrase catalytic core"/>
    <property type="match status" value="1"/>
</dbReference>
<evidence type="ECO:0000313" key="8">
    <source>
        <dbReference type="EMBL" id="ABC24110.1"/>
    </source>
</evidence>
<dbReference type="CDD" id="cd01184">
    <property type="entry name" value="INT_C_like_1"/>
    <property type="match status" value="1"/>
</dbReference>
<reference evidence="8 9" key="1">
    <citation type="journal article" date="2011" name="Stand. Genomic Sci.">
        <title>Complete genome sequence of Rhodospirillum rubrum type strain (S1).</title>
        <authorList>
            <person name="Munk A.C."/>
            <person name="Copeland A."/>
            <person name="Lucas S."/>
            <person name="Lapidus A."/>
            <person name="Del Rio T.G."/>
            <person name="Barry K."/>
            <person name="Detter J.C."/>
            <person name="Hammon N."/>
            <person name="Israni S."/>
            <person name="Pitluck S."/>
            <person name="Brettin T."/>
            <person name="Bruce D."/>
            <person name="Han C."/>
            <person name="Tapia R."/>
            <person name="Gilna P."/>
            <person name="Schmutz J."/>
            <person name="Larimer F."/>
            <person name="Land M."/>
            <person name="Kyrpides N.C."/>
            <person name="Mavromatis K."/>
            <person name="Richardson P."/>
            <person name="Rohde M."/>
            <person name="Goker M."/>
            <person name="Klenk H.P."/>
            <person name="Zhang Y."/>
            <person name="Roberts G.P."/>
            <person name="Reslewic S."/>
            <person name="Schwartz D.C."/>
        </authorList>
    </citation>
    <scope>NUCLEOTIDE SEQUENCE [LARGE SCALE GENOMIC DNA]</scope>
    <source>
        <strain evidence="9">ATCC 11170 / ATH 1.1.1 / DSM 467 / LMG 4362 / NCIMB 8255 / S1</strain>
    </source>
</reference>